<dbReference type="GO" id="GO:0015031">
    <property type="term" value="P:protein transport"/>
    <property type="evidence" value="ECO:0007669"/>
    <property type="project" value="UniProtKB-UniRule"/>
</dbReference>
<dbReference type="SUPFAM" id="SSF54534">
    <property type="entry name" value="FKBP-like"/>
    <property type="match status" value="1"/>
</dbReference>
<evidence type="ECO:0000256" key="12">
    <source>
        <dbReference type="PROSITE-ProRule" id="PRU00277"/>
    </source>
</evidence>
<dbReference type="Pfam" id="PF05697">
    <property type="entry name" value="Trigger_N"/>
    <property type="match status" value="1"/>
</dbReference>
<keyword evidence="11" id="KW-0963">Cytoplasm</keyword>
<evidence type="ECO:0000256" key="13">
    <source>
        <dbReference type="RuleBase" id="RU003914"/>
    </source>
</evidence>
<dbReference type="GO" id="GO:0051083">
    <property type="term" value="P:'de novo' cotranslational protein folding"/>
    <property type="evidence" value="ECO:0007669"/>
    <property type="project" value="TreeGrafter"/>
</dbReference>
<dbReference type="EC" id="5.2.1.8" evidence="3 11"/>
<comment type="subcellular location">
    <subcellularLocation>
        <location evidence="11">Cytoplasm</location>
    </subcellularLocation>
    <text evidence="11">About half TF is bound to the ribosome near the polypeptide exit tunnel while the other half is free in the cytoplasm.</text>
</comment>
<comment type="catalytic activity">
    <reaction evidence="1 11 12">
        <text>[protein]-peptidylproline (omega=180) = [protein]-peptidylproline (omega=0)</text>
        <dbReference type="Rhea" id="RHEA:16237"/>
        <dbReference type="Rhea" id="RHEA-COMP:10747"/>
        <dbReference type="Rhea" id="RHEA-COMP:10748"/>
        <dbReference type="ChEBI" id="CHEBI:83833"/>
        <dbReference type="ChEBI" id="CHEBI:83834"/>
        <dbReference type="EC" id="5.2.1.8"/>
    </reaction>
</comment>
<dbReference type="InterPro" id="IPR037041">
    <property type="entry name" value="Trigger_fac_C_sf"/>
</dbReference>
<evidence type="ECO:0000256" key="8">
    <source>
        <dbReference type="ARBA" id="ARBA00023235"/>
    </source>
</evidence>
<dbReference type="Pfam" id="PF00254">
    <property type="entry name" value="FKBP_C"/>
    <property type="match status" value="1"/>
</dbReference>
<keyword evidence="7 11" id="KW-0143">Chaperone</keyword>
<dbReference type="InterPro" id="IPR001179">
    <property type="entry name" value="PPIase_FKBP_dom"/>
</dbReference>
<comment type="domain">
    <text evidence="11">Consists of 3 domains; the N-terminus binds the ribosome, the middle domain has PPIase activity, while the C-terminus has intrinsic chaperone activity on its own.</text>
</comment>
<dbReference type="InterPro" id="IPR036611">
    <property type="entry name" value="Trigger_fac_ribosome-bd_sf"/>
</dbReference>
<evidence type="ECO:0000256" key="4">
    <source>
        <dbReference type="ARBA" id="ARBA00016902"/>
    </source>
</evidence>
<keyword evidence="16" id="KW-1185">Reference proteome</keyword>
<evidence type="ECO:0000256" key="10">
    <source>
        <dbReference type="ARBA" id="ARBA00029986"/>
    </source>
</evidence>
<dbReference type="EMBL" id="FUWX01000004">
    <property type="protein sequence ID" value="SJZ33626.1"/>
    <property type="molecule type" value="Genomic_DNA"/>
</dbReference>
<dbReference type="Gene3D" id="1.10.3120.10">
    <property type="entry name" value="Trigger factor, C-terminal domain"/>
    <property type="match status" value="1"/>
</dbReference>
<evidence type="ECO:0000259" key="14">
    <source>
        <dbReference type="PROSITE" id="PS50059"/>
    </source>
</evidence>
<dbReference type="InterPro" id="IPR046357">
    <property type="entry name" value="PPIase_dom_sf"/>
</dbReference>
<dbReference type="GO" id="GO:0005737">
    <property type="term" value="C:cytoplasm"/>
    <property type="evidence" value="ECO:0007669"/>
    <property type="project" value="UniProtKB-SubCell"/>
</dbReference>
<dbReference type="AlphaFoldDB" id="A0A1T4JTW9"/>
<keyword evidence="9 11" id="KW-0131">Cell cycle</keyword>
<keyword evidence="5 11" id="KW-0132">Cell division</keyword>
<dbReference type="GO" id="GO:0044183">
    <property type="term" value="F:protein folding chaperone"/>
    <property type="evidence" value="ECO:0007669"/>
    <property type="project" value="TreeGrafter"/>
</dbReference>
<evidence type="ECO:0000256" key="11">
    <source>
        <dbReference type="HAMAP-Rule" id="MF_00303"/>
    </source>
</evidence>
<reference evidence="15 16" key="1">
    <citation type="submission" date="2017-02" db="EMBL/GenBank/DDBJ databases">
        <authorList>
            <person name="Peterson S.W."/>
        </authorList>
    </citation>
    <scope>NUCLEOTIDE SEQUENCE [LARGE SCALE GENOMIC DNA]</scope>
    <source>
        <strain evidence="15 16">ATCC 700028</strain>
    </source>
</reference>
<dbReference type="HAMAP" id="MF_00303">
    <property type="entry name" value="Trigger_factor_Tig"/>
    <property type="match status" value="1"/>
</dbReference>
<evidence type="ECO:0000256" key="5">
    <source>
        <dbReference type="ARBA" id="ARBA00022618"/>
    </source>
</evidence>
<dbReference type="Proteomes" id="UP000191153">
    <property type="component" value="Unassembled WGS sequence"/>
</dbReference>
<dbReference type="PROSITE" id="PS50059">
    <property type="entry name" value="FKBP_PPIASE"/>
    <property type="match status" value="1"/>
</dbReference>
<dbReference type="PIRSF" id="PIRSF003095">
    <property type="entry name" value="Trigger_factor"/>
    <property type="match status" value="1"/>
</dbReference>
<dbReference type="SUPFAM" id="SSF102735">
    <property type="entry name" value="Trigger factor ribosome-binding domain"/>
    <property type="match status" value="1"/>
</dbReference>
<evidence type="ECO:0000256" key="1">
    <source>
        <dbReference type="ARBA" id="ARBA00000971"/>
    </source>
</evidence>
<accession>A0A1T4JTW9</accession>
<dbReference type="GO" id="GO:0051301">
    <property type="term" value="P:cell division"/>
    <property type="evidence" value="ECO:0007669"/>
    <property type="project" value="UniProtKB-KW"/>
</dbReference>
<comment type="similarity">
    <text evidence="2 11 13">Belongs to the FKBP-type PPIase family. Tig subfamily.</text>
</comment>
<evidence type="ECO:0000256" key="3">
    <source>
        <dbReference type="ARBA" id="ARBA00013194"/>
    </source>
</evidence>
<dbReference type="FunFam" id="3.10.50.40:FF:000001">
    <property type="entry name" value="Trigger factor"/>
    <property type="match status" value="1"/>
</dbReference>
<dbReference type="STRING" id="180163.SAMN02745174_00069"/>
<evidence type="ECO:0000256" key="9">
    <source>
        <dbReference type="ARBA" id="ARBA00023306"/>
    </source>
</evidence>
<dbReference type="Gene3D" id="3.30.70.1050">
    <property type="entry name" value="Trigger factor ribosome-binding domain"/>
    <property type="match status" value="1"/>
</dbReference>
<keyword evidence="6 11" id="KW-0697">Rotamase</keyword>
<organism evidence="15 16">
    <name type="scientific">Cetobacterium ceti</name>
    <dbReference type="NCBI Taxonomy" id="180163"/>
    <lineage>
        <taxon>Bacteria</taxon>
        <taxon>Fusobacteriati</taxon>
        <taxon>Fusobacteriota</taxon>
        <taxon>Fusobacteriia</taxon>
        <taxon>Fusobacteriales</taxon>
        <taxon>Fusobacteriaceae</taxon>
        <taxon>Cetobacterium</taxon>
    </lineage>
</organism>
<dbReference type="PANTHER" id="PTHR30560:SF3">
    <property type="entry name" value="TRIGGER FACTOR-LIKE PROTEIN TIG, CHLOROPLASTIC"/>
    <property type="match status" value="1"/>
</dbReference>
<dbReference type="SUPFAM" id="SSF109998">
    <property type="entry name" value="Triger factor/SurA peptide-binding domain-like"/>
    <property type="match status" value="1"/>
</dbReference>
<dbReference type="InterPro" id="IPR005215">
    <property type="entry name" value="Trig_fac"/>
</dbReference>
<evidence type="ECO:0000256" key="2">
    <source>
        <dbReference type="ARBA" id="ARBA00005464"/>
    </source>
</evidence>
<feature type="domain" description="PPIase FKBP-type" evidence="14">
    <location>
        <begin position="161"/>
        <end position="251"/>
    </location>
</feature>
<evidence type="ECO:0000313" key="16">
    <source>
        <dbReference type="Proteomes" id="UP000191153"/>
    </source>
</evidence>
<dbReference type="InterPro" id="IPR008881">
    <property type="entry name" value="Trigger_fac_ribosome-bd_bac"/>
</dbReference>
<dbReference type="InterPro" id="IPR027304">
    <property type="entry name" value="Trigger_fact/SurA_dom_sf"/>
</dbReference>
<protein>
    <recommendedName>
        <fullName evidence="4 11">Trigger factor</fullName>
        <shortName evidence="11">TF</shortName>
        <ecNumber evidence="3 11">5.2.1.8</ecNumber>
    </recommendedName>
    <alternativeName>
        <fullName evidence="10 11">PPIase</fullName>
    </alternativeName>
</protein>
<dbReference type="Pfam" id="PF05698">
    <property type="entry name" value="Trigger_C"/>
    <property type="match status" value="1"/>
</dbReference>
<evidence type="ECO:0000256" key="7">
    <source>
        <dbReference type="ARBA" id="ARBA00023186"/>
    </source>
</evidence>
<proteinExistence type="inferred from homology"/>
<dbReference type="GO" id="GO:0043022">
    <property type="term" value="F:ribosome binding"/>
    <property type="evidence" value="ECO:0007669"/>
    <property type="project" value="TreeGrafter"/>
</dbReference>
<dbReference type="InterPro" id="IPR008880">
    <property type="entry name" value="Trigger_fac_C"/>
</dbReference>
<gene>
    <name evidence="11" type="primary">tig</name>
    <name evidence="15" type="ORF">SAMN02745174_00069</name>
</gene>
<evidence type="ECO:0000313" key="15">
    <source>
        <dbReference type="EMBL" id="SJZ33626.1"/>
    </source>
</evidence>
<evidence type="ECO:0000256" key="6">
    <source>
        <dbReference type="ARBA" id="ARBA00023110"/>
    </source>
</evidence>
<name>A0A1T4JTW9_9FUSO</name>
<dbReference type="RefSeq" id="WP_078692621.1">
    <property type="nucleotide sequence ID" value="NZ_FUWX01000004.1"/>
</dbReference>
<dbReference type="Gene3D" id="3.10.50.40">
    <property type="match status" value="1"/>
</dbReference>
<comment type="function">
    <text evidence="11">Involved in protein export. Acts as a chaperone by maintaining the newly synthesized protein in an open conformation. Functions as a peptidyl-prolyl cis-trans isomerase.</text>
</comment>
<dbReference type="GO" id="GO:0043335">
    <property type="term" value="P:protein unfolding"/>
    <property type="evidence" value="ECO:0007669"/>
    <property type="project" value="TreeGrafter"/>
</dbReference>
<dbReference type="PANTHER" id="PTHR30560">
    <property type="entry name" value="TRIGGER FACTOR CHAPERONE AND PEPTIDYL-PROLYL CIS/TRANS ISOMERASE"/>
    <property type="match status" value="1"/>
</dbReference>
<keyword evidence="8 11" id="KW-0413">Isomerase</keyword>
<dbReference type="NCBIfam" id="TIGR00115">
    <property type="entry name" value="tig"/>
    <property type="match status" value="1"/>
</dbReference>
<dbReference type="OrthoDB" id="9767721at2"/>
<dbReference type="GO" id="GO:0003755">
    <property type="term" value="F:peptidyl-prolyl cis-trans isomerase activity"/>
    <property type="evidence" value="ECO:0007669"/>
    <property type="project" value="UniProtKB-UniRule"/>
</dbReference>
<sequence>MNYEVKKIENSAVEIKLNLTAEELAPVKAEVLRKAAAEAEVPGFRKGKAPLDKVEAQYGDLVKEEVIEAVLKTNFDKIIADEKLQPVSYIYNLNSNMENGIELTFNIDLYPEVELGEYKGLSVEKETFEMSEELLNAEIETLLQSKAKLVDAPEGHKAAMGDTVDLAFEGFIDGVPFEGGKADSHSLKLGSKMFIDTFEDQLVGYVVGQEGEVNVSFPENYHQASLAGKPAVFKVKINAIKVLEKPELNDEFAKESGFESVEDLKAKKAEEVKSREEMRVKNEFTGKLIQQVVANSKVEVPKSMITREIEARLAEMDQQLSMQGMNLDTYLKMTGMTMEKVFNQMAPMAINKVTVDLILEAIAKAENIVLSEEEITEKTAEVAKMYGMTPETLVEELKKNNNFDNFTNSLKNEATLQKAIEVIVNTAK</sequence>